<reference evidence="1 2" key="1">
    <citation type="submission" date="2019-06" db="EMBL/GenBank/DDBJ databases">
        <title>WGS assembly of Gossypium darwinii.</title>
        <authorList>
            <person name="Chen Z.J."/>
            <person name="Sreedasyam A."/>
            <person name="Ando A."/>
            <person name="Song Q."/>
            <person name="De L."/>
            <person name="Hulse-Kemp A."/>
            <person name="Ding M."/>
            <person name="Ye W."/>
            <person name="Kirkbride R."/>
            <person name="Jenkins J."/>
            <person name="Plott C."/>
            <person name="Lovell J."/>
            <person name="Lin Y.-M."/>
            <person name="Vaughn R."/>
            <person name="Liu B."/>
            <person name="Li W."/>
            <person name="Simpson S."/>
            <person name="Scheffler B."/>
            <person name="Saski C."/>
            <person name="Grover C."/>
            <person name="Hu G."/>
            <person name="Conover J."/>
            <person name="Carlson J."/>
            <person name="Shu S."/>
            <person name="Boston L."/>
            <person name="Williams M."/>
            <person name="Peterson D."/>
            <person name="Mcgee K."/>
            <person name="Jones D."/>
            <person name="Wendel J."/>
            <person name="Stelly D."/>
            <person name="Grimwood J."/>
            <person name="Schmutz J."/>
        </authorList>
    </citation>
    <scope>NUCLEOTIDE SEQUENCE [LARGE SCALE GENOMIC DNA]</scope>
    <source>
        <strain evidence="1">1808015.09</strain>
    </source>
</reference>
<evidence type="ECO:0000313" key="2">
    <source>
        <dbReference type="Proteomes" id="UP000323506"/>
    </source>
</evidence>
<keyword evidence="2" id="KW-1185">Reference proteome</keyword>
<proteinExistence type="predicted"/>
<sequence>MNPSMPAKIERKRPTFTPFRARFRPWRETFDDRPRGNSGALRRVEEATVRGVVAERRLKVRQHAWGLSGG</sequence>
<evidence type="ECO:0000313" key="1">
    <source>
        <dbReference type="EMBL" id="TYH27310.1"/>
    </source>
</evidence>
<protein>
    <submittedName>
        <fullName evidence="1">Uncharacterized protein</fullName>
    </submittedName>
</protein>
<name>A0A5D2HBJ3_GOSDA</name>
<dbReference type="Proteomes" id="UP000323506">
    <property type="component" value="Chromosome A02"/>
</dbReference>
<accession>A0A5D2HBJ3</accession>
<gene>
    <name evidence="1" type="ORF">ES288_A02G059400v1</name>
</gene>
<organism evidence="1 2">
    <name type="scientific">Gossypium darwinii</name>
    <name type="common">Darwin's cotton</name>
    <name type="synonym">Gossypium barbadense var. darwinii</name>
    <dbReference type="NCBI Taxonomy" id="34276"/>
    <lineage>
        <taxon>Eukaryota</taxon>
        <taxon>Viridiplantae</taxon>
        <taxon>Streptophyta</taxon>
        <taxon>Embryophyta</taxon>
        <taxon>Tracheophyta</taxon>
        <taxon>Spermatophyta</taxon>
        <taxon>Magnoliopsida</taxon>
        <taxon>eudicotyledons</taxon>
        <taxon>Gunneridae</taxon>
        <taxon>Pentapetalae</taxon>
        <taxon>rosids</taxon>
        <taxon>malvids</taxon>
        <taxon>Malvales</taxon>
        <taxon>Malvaceae</taxon>
        <taxon>Malvoideae</taxon>
        <taxon>Gossypium</taxon>
    </lineage>
</organism>
<dbReference type="AlphaFoldDB" id="A0A5D2HBJ3"/>
<dbReference type="EMBL" id="CM017689">
    <property type="protein sequence ID" value="TYH27310.1"/>
    <property type="molecule type" value="Genomic_DNA"/>
</dbReference>